<protein>
    <submittedName>
        <fullName evidence="9">10018_t:CDS:1</fullName>
    </submittedName>
</protein>
<evidence type="ECO:0000256" key="5">
    <source>
        <dbReference type="SAM" id="SignalP"/>
    </source>
</evidence>
<dbReference type="AlphaFoldDB" id="A0A9N9AZU8"/>
<feature type="signal peptide" evidence="5">
    <location>
        <begin position="1"/>
        <end position="21"/>
    </location>
</feature>
<dbReference type="GO" id="GO:0005507">
    <property type="term" value="F:copper ion binding"/>
    <property type="evidence" value="ECO:0007669"/>
    <property type="project" value="InterPro"/>
</dbReference>
<evidence type="ECO:0000259" key="7">
    <source>
        <dbReference type="Pfam" id="PF07731"/>
    </source>
</evidence>
<evidence type="ECO:0000259" key="6">
    <source>
        <dbReference type="Pfam" id="PF00394"/>
    </source>
</evidence>
<evidence type="ECO:0000256" key="2">
    <source>
        <dbReference type="ARBA" id="ARBA00022723"/>
    </source>
</evidence>
<accession>A0A9N9AZU8</accession>
<evidence type="ECO:0000313" key="9">
    <source>
        <dbReference type="EMBL" id="CAG8546145.1"/>
    </source>
</evidence>
<dbReference type="Pfam" id="PF00394">
    <property type="entry name" value="Cu-oxidase"/>
    <property type="match status" value="1"/>
</dbReference>
<comment type="caution">
    <text evidence="9">The sequence shown here is derived from an EMBL/GenBank/DDBJ whole genome shotgun (WGS) entry which is preliminary data.</text>
</comment>
<keyword evidence="4" id="KW-0186">Copper</keyword>
<feature type="chain" id="PRO_5040516257" evidence="5">
    <location>
        <begin position="22"/>
        <end position="564"/>
    </location>
</feature>
<dbReference type="InterPro" id="IPR002355">
    <property type="entry name" value="Cu_oxidase_Cu_BS"/>
</dbReference>
<dbReference type="Proteomes" id="UP000789342">
    <property type="component" value="Unassembled WGS sequence"/>
</dbReference>
<dbReference type="InterPro" id="IPR008972">
    <property type="entry name" value="Cupredoxin"/>
</dbReference>
<dbReference type="Gene3D" id="2.60.40.420">
    <property type="entry name" value="Cupredoxins - blue copper proteins"/>
    <property type="match status" value="3"/>
</dbReference>
<sequence length="564" mass="64258">MWFKPIFICIGLIWYGLFGSASPPPEKDYKSLFHTNIFEAFTALPEYPKNVTRSYTFELLKVYLAPDGFTRPVWSVNGQYPGPMIRANTGDKFNITVINRLGDPSAIHWHGIDQKGTNWFDGVPGTTQCPIPNGINFSYVFEPKQSGTYWYHSHLLAQLVDGLRGPLVIHDPDDPNKHEYDYEYVMTVADWYHTPTGDPRMLPLLRSANYTGFDPIPDSADISGVGQYNCTIPTCTPSKFATYKVKKGKKYRFRIINMSAMSHFWVSIDKHPLTIIETDGTPVRPATVDALRINIAQRYSVVVHANQPVDSYYIKARISECSLPVNNNTFNFDSPLFKNDQVTGILRYEGAPDKLPTYNGPSINASDCYDMDASLLKPYPLNPPVPRDENLTTLEFEINVILRNTYVQAVINNSTFFPDFTYPTNKRIIDGDNFSASDNVYYYHGLNSPIQIVLNNTENRTHPFHLHGHSFWIIAQGEIGSNLQPISSLKFNFDDPPFRDIITLKELSLSVIRYYADNPGVWMLHCHIEWHIELGMVVQLIELPEIFSKYVIPNDVHRLCTSIS</sequence>
<evidence type="ECO:0000256" key="3">
    <source>
        <dbReference type="ARBA" id="ARBA00023002"/>
    </source>
</evidence>
<dbReference type="Pfam" id="PF07731">
    <property type="entry name" value="Cu-oxidase_2"/>
    <property type="match status" value="1"/>
</dbReference>
<evidence type="ECO:0000259" key="8">
    <source>
        <dbReference type="Pfam" id="PF07732"/>
    </source>
</evidence>
<organism evidence="9 10">
    <name type="scientific">Acaulospora morrowiae</name>
    <dbReference type="NCBI Taxonomy" id="94023"/>
    <lineage>
        <taxon>Eukaryota</taxon>
        <taxon>Fungi</taxon>
        <taxon>Fungi incertae sedis</taxon>
        <taxon>Mucoromycota</taxon>
        <taxon>Glomeromycotina</taxon>
        <taxon>Glomeromycetes</taxon>
        <taxon>Diversisporales</taxon>
        <taxon>Acaulosporaceae</taxon>
        <taxon>Acaulospora</taxon>
    </lineage>
</organism>
<dbReference type="PROSITE" id="PS00079">
    <property type="entry name" value="MULTICOPPER_OXIDASE1"/>
    <property type="match status" value="1"/>
</dbReference>
<comment type="similarity">
    <text evidence="1">Belongs to the multicopper oxidase family.</text>
</comment>
<evidence type="ECO:0000256" key="4">
    <source>
        <dbReference type="ARBA" id="ARBA00023008"/>
    </source>
</evidence>
<feature type="domain" description="Plastocyanin-like" evidence="7">
    <location>
        <begin position="424"/>
        <end position="544"/>
    </location>
</feature>
<dbReference type="InterPro" id="IPR011706">
    <property type="entry name" value="Cu-oxidase_C"/>
</dbReference>
<keyword evidence="3" id="KW-0560">Oxidoreductase</keyword>
<keyword evidence="2" id="KW-0479">Metal-binding</keyword>
<dbReference type="InterPro" id="IPR011707">
    <property type="entry name" value="Cu-oxidase-like_N"/>
</dbReference>
<dbReference type="Pfam" id="PF07732">
    <property type="entry name" value="Cu-oxidase_3"/>
    <property type="match status" value="1"/>
</dbReference>
<dbReference type="PROSITE" id="PS00080">
    <property type="entry name" value="MULTICOPPER_OXIDASE2"/>
    <property type="match status" value="1"/>
</dbReference>
<evidence type="ECO:0000256" key="1">
    <source>
        <dbReference type="ARBA" id="ARBA00010609"/>
    </source>
</evidence>
<keyword evidence="10" id="KW-1185">Reference proteome</keyword>
<dbReference type="OrthoDB" id="2121828at2759"/>
<dbReference type="InterPro" id="IPR001117">
    <property type="entry name" value="Cu-oxidase_2nd"/>
</dbReference>
<feature type="domain" description="Plastocyanin-like" evidence="8">
    <location>
        <begin position="64"/>
        <end position="173"/>
    </location>
</feature>
<proteinExistence type="inferred from homology"/>
<dbReference type="PANTHER" id="PTHR11709">
    <property type="entry name" value="MULTI-COPPER OXIDASE"/>
    <property type="match status" value="1"/>
</dbReference>
<dbReference type="FunFam" id="2.60.40.420:FF:000045">
    <property type="entry name" value="Laccase 2"/>
    <property type="match status" value="1"/>
</dbReference>
<dbReference type="InterPro" id="IPR033138">
    <property type="entry name" value="Cu_oxidase_CS"/>
</dbReference>
<gene>
    <name evidence="9" type="ORF">AMORRO_LOCUS5358</name>
</gene>
<keyword evidence="5" id="KW-0732">Signal</keyword>
<dbReference type="EMBL" id="CAJVPV010003206">
    <property type="protein sequence ID" value="CAG8546145.1"/>
    <property type="molecule type" value="Genomic_DNA"/>
</dbReference>
<dbReference type="GO" id="GO:0016491">
    <property type="term" value="F:oxidoreductase activity"/>
    <property type="evidence" value="ECO:0007669"/>
    <property type="project" value="UniProtKB-KW"/>
</dbReference>
<reference evidence="9" key="1">
    <citation type="submission" date="2021-06" db="EMBL/GenBank/DDBJ databases">
        <authorList>
            <person name="Kallberg Y."/>
            <person name="Tangrot J."/>
            <person name="Rosling A."/>
        </authorList>
    </citation>
    <scope>NUCLEOTIDE SEQUENCE</scope>
    <source>
        <strain evidence="9">CL551</strain>
    </source>
</reference>
<feature type="domain" description="Plastocyanin-like" evidence="6">
    <location>
        <begin position="183"/>
        <end position="351"/>
    </location>
</feature>
<dbReference type="PANTHER" id="PTHR11709:SF511">
    <property type="entry name" value="LACCASE"/>
    <property type="match status" value="1"/>
</dbReference>
<evidence type="ECO:0000313" key="10">
    <source>
        <dbReference type="Proteomes" id="UP000789342"/>
    </source>
</evidence>
<dbReference type="SUPFAM" id="SSF49503">
    <property type="entry name" value="Cupredoxins"/>
    <property type="match status" value="3"/>
</dbReference>
<name>A0A9N9AZU8_9GLOM</name>
<dbReference type="InterPro" id="IPR045087">
    <property type="entry name" value="Cu-oxidase_fam"/>
</dbReference>